<dbReference type="InterPro" id="IPR025105">
    <property type="entry name" value="DUF4010"/>
</dbReference>
<feature type="transmembrane region" description="Helical" evidence="1">
    <location>
        <begin position="47"/>
        <end position="77"/>
    </location>
</feature>
<dbReference type="AlphaFoldDB" id="A0A429Z2Z1"/>
<feature type="transmembrane region" description="Helical" evidence="1">
    <location>
        <begin position="233"/>
        <end position="255"/>
    </location>
</feature>
<feature type="transmembrane region" description="Helical" evidence="1">
    <location>
        <begin position="89"/>
        <end position="107"/>
    </location>
</feature>
<comment type="caution">
    <text evidence="4">The sequence shown here is derived from an EMBL/GenBank/DDBJ whole genome shotgun (WGS) entry which is preliminary data.</text>
</comment>
<feature type="transmembrane region" description="Helical" evidence="1">
    <location>
        <begin position="360"/>
        <end position="386"/>
    </location>
</feature>
<keyword evidence="1" id="KW-0472">Membrane</keyword>
<organism evidence="4 5">
    <name type="scientific">Aquibium carbonis</name>
    <dbReference type="NCBI Taxonomy" id="2495581"/>
    <lineage>
        <taxon>Bacteria</taxon>
        <taxon>Pseudomonadati</taxon>
        <taxon>Pseudomonadota</taxon>
        <taxon>Alphaproteobacteria</taxon>
        <taxon>Hyphomicrobiales</taxon>
        <taxon>Phyllobacteriaceae</taxon>
        <taxon>Aquibium</taxon>
    </lineage>
</organism>
<dbReference type="Proteomes" id="UP000278398">
    <property type="component" value="Unassembled WGS sequence"/>
</dbReference>
<reference evidence="4 5" key="1">
    <citation type="submission" date="2018-12" db="EMBL/GenBank/DDBJ databases">
        <title>Mesorhizobium carbonis sp. nov., isolated from coal mine water.</title>
        <authorList>
            <person name="Xin W."/>
            <person name="Xu Z."/>
            <person name="Xiang F."/>
            <person name="Zhang J."/>
            <person name="Xi L."/>
            <person name="Liu J."/>
        </authorList>
    </citation>
    <scope>NUCLEOTIDE SEQUENCE [LARGE SCALE GENOMIC DNA]</scope>
    <source>
        <strain evidence="4 5">B2.3</strain>
    </source>
</reference>
<gene>
    <name evidence="4" type="ORF">EJC49_01790</name>
</gene>
<protein>
    <submittedName>
        <fullName evidence="4">DUF4010 domain-containing protein</fullName>
    </submittedName>
</protein>
<feature type="transmembrane region" description="Helical" evidence="1">
    <location>
        <begin position="392"/>
        <end position="414"/>
    </location>
</feature>
<accession>A0A429Z2Z1</accession>
<evidence type="ECO:0000259" key="3">
    <source>
        <dbReference type="Pfam" id="PF13194"/>
    </source>
</evidence>
<evidence type="ECO:0000259" key="2">
    <source>
        <dbReference type="Pfam" id="PF02308"/>
    </source>
</evidence>
<dbReference type="Pfam" id="PF02308">
    <property type="entry name" value="MgtC"/>
    <property type="match status" value="1"/>
</dbReference>
<sequence length="421" mass="42493">MDPLLPRLGLALAIGLLVGLERGWRERDAPDRSRTAGFRTYGISGLLGGIFAALGAAVDSVAVLAVGFVGFTAVFAWFKLREATHDADFSVTGVIAGMAVFALGALAVAGDTLAAAAGGTALTALLASREVLHGMLKKLTWTELRSALVLAVMTIIVLPVLPDRTIDPWGGANPREIWFFTVLIAAISFAGYVATRILGEKRGLLVSTLAGAVVSSTAVTVALARMAKSGPTVLPLAGAASLAAMVSLLRVGAIVGAIRPTVLAHAGLPIVAAAIVLAASAGVMFFRDGGAEPMEQPARNPFDLAPLLAFAALFAFVSTVSAALSGLVDERGLLATSAVSGTFDVDVAVLSSLRLVEQGIAPATVAVAVLLALAANAVGRLVLAALAGPARFVLPLGVATALAGLAGASAYLVLAPLPFPA</sequence>
<keyword evidence="5" id="KW-1185">Reference proteome</keyword>
<dbReference type="PANTHER" id="PTHR39084:SF1">
    <property type="entry name" value="DUF4010 DOMAIN-CONTAINING PROTEIN"/>
    <property type="match status" value="1"/>
</dbReference>
<feature type="transmembrane region" description="Helical" evidence="1">
    <location>
        <begin position="144"/>
        <end position="162"/>
    </location>
</feature>
<dbReference type="PANTHER" id="PTHR39084">
    <property type="entry name" value="MEMBRANE PROTEIN-RELATED"/>
    <property type="match status" value="1"/>
</dbReference>
<keyword evidence="1" id="KW-0812">Transmembrane</keyword>
<evidence type="ECO:0000313" key="5">
    <source>
        <dbReference type="Proteomes" id="UP000278398"/>
    </source>
</evidence>
<feature type="domain" description="DUF4010" evidence="3">
    <location>
        <begin position="182"/>
        <end position="388"/>
    </location>
</feature>
<dbReference type="RefSeq" id="WP_126697747.1">
    <property type="nucleotide sequence ID" value="NZ_RWKW01000004.1"/>
</dbReference>
<feature type="transmembrane region" description="Helical" evidence="1">
    <location>
        <begin position="306"/>
        <end position="328"/>
    </location>
</feature>
<proteinExistence type="predicted"/>
<name>A0A429Z2Z1_9HYPH</name>
<dbReference type="InterPro" id="IPR049177">
    <property type="entry name" value="MgtC_SapB_SrpB_YhiD_N"/>
</dbReference>
<feature type="transmembrane region" description="Helical" evidence="1">
    <location>
        <begin position="113"/>
        <end position="132"/>
    </location>
</feature>
<feature type="transmembrane region" description="Helical" evidence="1">
    <location>
        <begin position="177"/>
        <end position="195"/>
    </location>
</feature>
<feature type="domain" description="MgtC/SapB/SrpB/YhiD N-terminal" evidence="2">
    <location>
        <begin position="8"/>
        <end position="133"/>
    </location>
</feature>
<feature type="transmembrane region" description="Helical" evidence="1">
    <location>
        <begin position="204"/>
        <end position="227"/>
    </location>
</feature>
<evidence type="ECO:0000313" key="4">
    <source>
        <dbReference type="EMBL" id="RST88085.1"/>
    </source>
</evidence>
<dbReference type="OrthoDB" id="9813718at2"/>
<feature type="transmembrane region" description="Helical" evidence="1">
    <location>
        <begin position="262"/>
        <end position="286"/>
    </location>
</feature>
<dbReference type="EMBL" id="RWKW01000004">
    <property type="protein sequence ID" value="RST88085.1"/>
    <property type="molecule type" value="Genomic_DNA"/>
</dbReference>
<dbReference type="Pfam" id="PF13194">
    <property type="entry name" value="DUF4010"/>
    <property type="match status" value="1"/>
</dbReference>
<evidence type="ECO:0000256" key="1">
    <source>
        <dbReference type="SAM" id="Phobius"/>
    </source>
</evidence>
<keyword evidence="1" id="KW-1133">Transmembrane helix</keyword>